<dbReference type="GeneID" id="7049591"/>
<evidence type="ECO:0000256" key="6">
    <source>
        <dbReference type="SAM" id="Phobius"/>
    </source>
</evidence>
<dbReference type="eggNOG" id="KOG3306">
    <property type="taxonomic scope" value="Eukaryota"/>
</dbReference>
<dbReference type="InterPro" id="IPR019008">
    <property type="entry name" value="Beta_sandwich_EMC7"/>
</dbReference>
<evidence type="ECO:0000313" key="9">
    <source>
        <dbReference type="JaponicusDB" id="SJAG_00277"/>
    </source>
</evidence>
<accession>B6JV72</accession>
<comment type="subcellular location">
    <subcellularLocation>
        <location evidence="1">Membrane</location>
        <topology evidence="1">Single-pass membrane protein</topology>
    </subcellularLocation>
</comment>
<dbReference type="JaponicusDB" id="SJAG_00277">
    <property type="gene designation" value="emc7"/>
</dbReference>
<dbReference type="Proteomes" id="UP000001744">
    <property type="component" value="Unassembled WGS sequence"/>
</dbReference>
<dbReference type="VEuPathDB" id="FungiDB:SJAG_00277"/>
<dbReference type="AlphaFoldDB" id="B6JV72"/>
<dbReference type="PANTHER" id="PTHR13605:SF4">
    <property type="entry name" value="ER MEMBRANE PROTEIN COMPLEX SUBUNIT 7"/>
    <property type="match status" value="1"/>
</dbReference>
<evidence type="ECO:0000256" key="2">
    <source>
        <dbReference type="ARBA" id="ARBA00022692"/>
    </source>
</evidence>
<dbReference type="HOGENOM" id="CLU_1462148_0_0_1"/>
<dbReference type="RefSeq" id="XP_002171566.1">
    <property type="nucleotide sequence ID" value="XM_002171530.1"/>
</dbReference>
<sequence length="185" mass="21385">MKLHSVYLFFFCTVFSLFSLSKQTNVKARIKSNSVLPSLNRLAVDTRVQLRSRDRTYLAPIQSNGIFEFVNVSDGTYALDVLSIEYEFAHFRVDVNGSMVTPYYLTKGHSWTQTSKNLSYPFSVRALSQHTYLFQPRRFSLFRLLKSPMMLFSLAAVGMLLILPHMKVDPALLEQAQQEMQKKRQ</sequence>
<evidence type="ECO:0000256" key="5">
    <source>
        <dbReference type="ARBA" id="ARBA00023136"/>
    </source>
</evidence>
<dbReference type="OMA" id="EMENMQM"/>
<gene>
    <name evidence="9" type="primary">emc7</name>
    <name evidence="8" type="ORF">SJAG_00277</name>
</gene>
<feature type="domain" description="ER membrane protein complex subunit 7 beta-sandwich" evidence="7">
    <location>
        <begin position="40"/>
        <end position="151"/>
    </location>
</feature>
<dbReference type="OrthoDB" id="27095at2759"/>
<evidence type="ECO:0000256" key="4">
    <source>
        <dbReference type="ARBA" id="ARBA00022989"/>
    </source>
</evidence>
<evidence type="ECO:0000259" key="7">
    <source>
        <dbReference type="Pfam" id="PF09430"/>
    </source>
</evidence>
<dbReference type="Gene3D" id="2.60.40.1120">
    <property type="entry name" value="Carboxypeptidase-like, regulatory domain"/>
    <property type="match status" value="1"/>
</dbReference>
<dbReference type="EMBL" id="KE651166">
    <property type="protein sequence ID" value="EEB05273.1"/>
    <property type="molecule type" value="Genomic_DNA"/>
</dbReference>
<evidence type="ECO:0000313" key="8">
    <source>
        <dbReference type="EMBL" id="EEB05273.1"/>
    </source>
</evidence>
<protein>
    <recommendedName>
        <fullName evidence="7">ER membrane protein complex subunit 7 beta-sandwich domain-containing protein</fullName>
    </recommendedName>
</protein>
<evidence type="ECO:0000256" key="1">
    <source>
        <dbReference type="ARBA" id="ARBA00004167"/>
    </source>
</evidence>
<dbReference type="GO" id="GO:0072546">
    <property type="term" value="C:EMC complex"/>
    <property type="evidence" value="ECO:0000318"/>
    <property type="project" value="GO_Central"/>
</dbReference>
<keyword evidence="3" id="KW-0732">Signal</keyword>
<keyword evidence="2 6" id="KW-0812">Transmembrane</keyword>
<name>B6JV72_SCHJY</name>
<reference evidence="8 10" key="1">
    <citation type="journal article" date="2011" name="Science">
        <title>Comparative functional genomics of the fission yeasts.</title>
        <authorList>
            <person name="Rhind N."/>
            <person name="Chen Z."/>
            <person name="Yassour M."/>
            <person name="Thompson D.A."/>
            <person name="Haas B.J."/>
            <person name="Habib N."/>
            <person name="Wapinski I."/>
            <person name="Roy S."/>
            <person name="Lin M.F."/>
            <person name="Heiman D.I."/>
            <person name="Young S.K."/>
            <person name="Furuya K."/>
            <person name="Guo Y."/>
            <person name="Pidoux A."/>
            <person name="Chen H.M."/>
            <person name="Robbertse B."/>
            <person name="Goldberg J.M."/>
            <person name="Aoki K."/>
            <person name="Bayne E.H."/>
            <person name="Berlin A.M."/>
            <person name="Desjardins C.A."/>
            <person name="Dobbs E."/>
            <person name="Dukaj L."/>
            <person name="Fan L."/>
            <person name="FitzGerald M.G."/>
            <person name="French C."/>
            <person name="Gujja S."/>
            <person name="Hansen K."/>
            <person name="Keifenheim D."/>
            <person name="Levin J.Z."/>
            <person name="Mosher R.A."/>
            <person name="Mueller C.A."/>
            <person name="Pfiffner J."/>
            <person name="Priest M."/>
            <person name="Russ C."/>
            <person name="Smialowska A."/>
            <person name="Swoboda P."/>
            <person name="Sykes S.M."/>
            <person name="Vaughn M."/>
            <person name="Vengrova S."/>
            <person name="Yoder R."/>
            <person name="Zeng Q."/>
            <person name="Allshire R."/>
            <person name="Baulcombe D."/>
            <person name="Birren B.W."/>
            <person name="Brown W."/>
            <person name="Ekwall K."/>
            <person name="Kellis M."/>
            <person name="Leatherwood J."/>
            <person name="Levin H."/>
            <person name="Margalit H."/>
            <person name="Martienssen R."/>
            <person name="Nieduszynski C.A."/>
            <person name="Spatafora J.W."/>
            <person name="Friedman N."/>
            <person name="Dalgaard J.Z."/>
            <person name="Baumann P."/>
            <person name="Niki H."/>
            <person name="Regev A."/>
            <person name="Nusbaum C."/>
        </authorList>
    </citation>
    <scope>NUCLEOTIDE SEQUENCE [LARGE SCALE GENOMIC DNA]</scope>
    <source>
        <strain evidence="10">yFS275 / FY16936</strain>
    </source>
</reference>
<evidence type="ECO:0000256" key="3">
    <source>
        <dbReference type="ARBA" id="ARBA00022729"/>
    </source>
</evidence>
<dbReference type="InterPro" id="IPR039163">
    <property type="entry name" value="EMC7"/>
</dbReference>
<feature type="transmembrane region" description="Helical" evidence="6">
    <location>
        <begin position="6"/>
        <end position="21"/>
    </location>
</feature>
<keyword evidence="10" id="KW-1185">Reference proteome</keyword>
<keyword evidence="4 6" id="KW-1133">Transmembrane helix</keyword>
<dbReference type="PANTHER" id="PTHR13605">
    <property type="entry name" value="ER MEMBRANE PROTEIN COMPLEX SUBUNIT 7"/>
    <property type="match status" value="1"/>
</dbReference>
<keyword evidence="5 6" id="KW-0472">Membrane</keyword>
<feature type="transmembrane region" description="Helical" evidence="6">
    <location>
        <begin position="144"/>
        <end position="163"/>
    </location>
</feature>
<dbReference type="Pfam" id="PF09430">
    <property type="entry name" value="EMC7_beta-sandw"/>
    <property type="match status" value="1"/>
</dbReference>
<evidence type="ECO:0000313" key="10">
    <source>
        <dbReference type="Proteomes" id="UP000001744"/>
    </source>
</evidence>
<dbReference type="STRING" id="402676.B6JV72"/>
<organism evidence="8 10">
    <name type="scientific">Schizosaccharomyces japonicus (strain yFS275 / FY16936)</name>
    <name type="common">Fission yeast</name>
    <dbReference type="NCBI Taxonomy" id="402676"/>
    <lineage>
        <taxon>Eukaryota</taxon>
        <taxon>Fungi</taxon>
        <taxon>Dikarya</taxon>
        <taxon>Ascomycota</taxon>
        <taxon>Taphrinomycotina</taxon>
        <taxon>Schizosaccharomycetes</taxon>
        <taxon>Schizosaccharomycetales</taxon>
        <taxon>Schizosaccharomycetaceae</taxon>
        <taxon>Schizosaccharomyces</taxon>
    </lineage>
</organism>
<proteinExistence type="predicted"/>